<dbReference type="RefSeq" id="WP_238727196.1">
    <property type="nucleotide sequence ID" value="NZ_JAHQCX010000014.1"/>
</dbReference>
<keyword evidence="8" id="KW-1185">Reference proteome</keyword>
<dbReference type="InterPro" id="IPR001851">
    <property type="entry name" value="ABC_transp_permease"/>
</dbReference>
<keyword evidence="4 6" id="KW-1133">Transmembrane helix</keyword>
<name>A0ABS6KBI4_9FIRM</name>
<feature type="transmembrane region" description="Helical" evidence="6">
    <location>
        <begin position="43"/>
        <end position="61"/>
    </location>
</feature>
<evidence type="ECO:0000256" key="1">
    <source>
        <dbReference type="ARBA" id="ARBA00004651"/>
    </source>
</evidence>
<comment type="caution">
    <text evidence="7">The sequence shown here is derived from an EMBL/GenBank/DDBJ whole genome shotgun (WGS) entry which is preliminary data.</text>
</comment>
<feature type="transmembrane region" description="Helical" evidence="6">
    <location>
        <begin position="282"/>
        <end position="301"/>
    </location>
</feature>
<keyword evidence="2" id="KW-1003">Cell membrane</keyword>
<sequence length="318" mass="34166">MLANWSEILEKIFSYTLIHDGFVAAVPIFYACMCAVISRQANIVNIAAEGILMFGAFFGFAASYFTGSWICGVLAGMVIGVLVSWFMGKAYLNYKVNIFVVGLSVNMIAASGTRFLLNTIFGANGNFVSDKVQAIAKVNLGFLNKNPVLASLFSGYAVTDLLIIPLVIVVWYMFYKTVWGLRLRSVGLNPMASMTAGIDVKKKQMQALLLSGACAGIGGAHLSLGYSCFFIEGMSGGKGFMGMAAMQFGNANPLAAGVGCVFFGMSQSVASRIAPWGIPNQFVSMFPYVATTLVLAITVIIQRMKRRREESALVGKKA</sequence>
<protein>
    <submittedName>
        <fullName evidence="7">ABC transporter permease</fullName>
    </submittedName>
</protein>
<comment type="subcellular location">
    <subcellularLocation>
        <location evidence="1">Cell membrane</location>
        <topology evidence="1">Multi-pass membrane protein</topology>
    </subcellularLocation>
</comment>
<evidence type="ECO:0000256" key="5">
    <source>
        <dbReference type="ARBA" id="ARBA00023136"/>
    </source>
</evidence>
<dbReference type="CDD" id="cd06580">
    <property type="entry name" value="TM_PBP1_transp_TpRbsC_like"/>
    <property type="match status" value="1"/>
</dbReference>
<evidence type="ECO:0000256" key="3">
    <source>
        <dbReference type="ARBA" id="ARBA00022692"/>
    </source>
</evidence>
<feature type="transmembrane region" description="Helical" evidence="6">
    <location>
        <begin position="153"/>
        <end position="175"/>
    </location>
</feature>
<evidence type="ECO:0000256" key="6">
    <source>
        <dbReference type="SAM" id="Phobius"/>
    </source>
</evidence>
<evidence type="ECO:0000256" key="4">
    <source>
        <dbReference type="ARBA" id="ARBA00022989"/>
    </source>
</evidence>
<dbReference type="PANTHER" id="PTHR43370:SF1">
    <property type="entry name" value="GUANOSINE ABC TRANSPORTER PERMEASE PROTEIN NUPQ"/>
    <property type="match status" value="1"/>
</dbReference>
<dbReference type="PANTHER" id="PTHR43370">
    <property type="entry name" value="SUGAR ABC TRANSPORTER INTEGRAL MEMBRANE PROTEIN-RELATED"/>
    <property type="match status" value="1"/>
</dbReference>
<proteinExistence type="predicted"/>
<dbReference type="EMBL" id="JAHQCX010000014">
    <property type="protein sequence ID" value="MBU9727877.1"/>
    <property type="molecule type" value="Genomic_DNA"/>
</dbReference>
<evidence type="ECO:0000313" key="8">
    <source>
        <dbReference type="Proteomes" id="UP001314681"/>
    </source>
</evidence>
<keyword evidence="5 6" id="KW-0472">Membrane</keyword>
<gene>
    <name evidence="7" type="ORF">KTH90_17855</name>
</gene>
<feature type="transmembrane region" description="Helical" evidence="6">
    <location>
        <begin position="98"/>
        <end position="117"/>
    </location>
</feature>
<dbReference type="Proteomes" id="UP001314681">
    <property type="component" value="Unassembled WGS sequence"/>
</dbReference>
<accession>A0ABS6KBI4</accession>
<feature type="transmembrane region" description="Helical" evidence="6">
    <location>
        <begin position="67"/>
        <end position="86"/>
    </location>
</feature>
<evidence type="ECO:0000313" key="7">
    <source>
        <dbReference type="EMBL" id="MBU9727877.1"/>
    </source>
</evidence>
<feature type="transmembrane region" description="Helical" evidence="6">
    <location>
        <begin position="12"/>
        <end position="36"/>
    </location>
</feature>
<organism evidence="7 8">
    <name type="scientific">Diplocloster modestus</name>
    <dbReference type="NCBI Taxonomy" id="2850322"/>
    <lineage>
        <taxon>Bacteria</taxon>
        <taxon>Bacillati</taxon>
        <taxon>Bacillota</taxon>
        <taxon>Clostridia</taxon>
        <taxon>Lachnospirales</taxon>
        <taxon>Lachnospiraceae</taxon>
        <taxon>Diplocloster</taxon>
    </lineage>
</organism>
<evidence type="ECO:0000256" key="2">
    <source>
        <dbReference type="ARBA" id="ARBA00022475"/>
    </source>
</evidence>
<dbReference type="Pfam" id="PF02653">
    <property type="entry name" value="BPD_transp_2"/>
    <property type="match status" value="1"/>
</dbReference>
<reference evidence="7 8" key="1">
    <citation type="submission" date="2021-06" db="EMBL/GenBank/DDBJ databases">
        <title>Description of novel taxa of the family Lachnospiraceae.</title>
        <authorList>
            <person name="Chaplin A.V."/>
            <person name="Sokolova S.R."/>
            <person name="Pikina A.P."/>
            <person name="Korzhanova M."/>
            <person name="Belova V."/>
            <person name="Korostin D."/>
            <person name="Efimov B.A."/>
        </authorList>
    </citation>
    <scope>NUCLEOTIDE SEQUENCE [LARGE SCALE GENOMIC DNA]</scope>
    <source>
        <strain evidence="7 8">ASD4241</strain>
    </source>
</reference>
<keyword evidence="3 6" id="KW-0812">Transmembrane</keyword>